<dbReference type="CDD" id="cd03132">
    <property type="entry name" value="GATase1_catalase"/>
    <property type="match status" value="1"/>
</dbReference>
<keyword evidence="4 10" id="KW-0575">Peroxidase</keyword>
<dbReference type="SUPFAM" id="SSF56634">
    <property type="entry name" value="Heme-dependent catalase-like"/>
    <property type="match status" value="1"/>
</dbReference>
<feature type="binding site" description="axial binding residue" evidence="12">
    <location>
        <position position="360"/>
    </location>
    <ligand>
        <name>heme</name>
        <dbReference type="ChEBI" id="CHEBI:30413"/>
    </ligand>
    <ligandPart>
        <name>Fe</name>
        <dbReference type="ChEBI" id="CHEBI:18248"/>
    </ligandPart>
</feature>
<dbReference type="GO" id="GO:0004096">
    <property type="term" value="F:catalase activity"/>
    <property type="evidence" value="ECO:0007669"/>
    <property type="project" value="UniProtKB-UniRule"/>
</dbReference>
<dbReference type="PROSITE" id="PS00437">
    <property type="entry name" value="CATALASE_1"/>
    <property type="match status" value="1"/>
</dbReference>
<dbReference type="InterPro" id="IPR011614">
    <property type="entry name" value="Catalase_core"/>
</dbReference>
<name>A0A5C4JC79_9ACTN</name>
<dbReference type="Pfam" id="PF06628">
    <property type="entry name" value="Catalase-rel"/>
    <property type="match status" value="1"/>
</dbReference>
<evidence type="ECO:0000313" key="18">
    <source>
        <dbReference type="Proteomes" id="UP000309174"/>
    </source>
</evidence>
<reference evidence="17 18" key="1">
    <citation type="submission" date="2019-05" db="EMBL/GenBank/DDBJ databases">
        <title>Draft genome sequence of Actinomadura sp. 14C53.</title>
        <authorList>
            <person name="Saricaoglu S."/>
            <person name="Isik K."/>
        </authorList>
    </citation>
    <scope>NUCLEOTIDE SEQUENCE [LARGE SCALE GENOMIC DNA]</scope>
    <source>
        <strain evidence="17 18">14C53</strain>
    </source>
</reference>
<feature type="binding site" evidence="13">
    <location>
        <position position="159"/>
    </location>
    <ligand>
        <name>heme</name>
        <dbReference type="ChEBI" id="CHEBI:30413"/>
    </ligand>
</feature>
<dbReference type="OrthoDB" id="3169619at2"/>
<feature type="region of interest" description="Disordered" evidence="15">
    <location>
        <begin position="1"/>
        <end position="44"/>
    </location>
</feature>
<protein>
    <recommendedName>
        <fullName evidence="3 10">Catalase</fullName>
        <ecNumber evidence="3 10">1.11.1.6</ecNumber>
    </recommendedName>
</protein>
<dbReference type="InterPro" id="IPR010582">
    <property type="entry name" value="Catalase_immune_responsive"/>
</dbReference>
<dbReference type="InterPro" id="IPR002226">
    <property type="entry name" value="Catalase_haem_BS"/>
</dbReference>
<sequence length="679" mass="75735">MPADGGNDKQRQLDQYRVREDGTRYTTDQGTGVEDTDNSLSVGDRGPTLLEDFHLREKITRFDHERIPERVVHARGSGAYGEFQVYESLSELTCADFLSDPSLVTPTFVRFSTVAGERGSSDTVRDVRGFATKFYTRQGNYDLVGNNFPVFPIQDGIKFLDFVHSVKPEPRNQIPQAQSAHDTLWDFVQLQPETMHFIMWLMSDRSIPRSYRMMQGFGVHTFRFVNAQGKGTFVKFHWRPKLGTYSLVWDEVLRLQGNDPDFNRRDLWDTIERGDFPEYELCVQLVAEEDEHKFDFDLLDSSKIIPEEEVPLRPIGTMVLNRNPQNFFAETEQVAFCTANIVPGIDFTNDPLLQARNFSYLDTQITRLGGPNHQQIPINRPIAPVHNDHRDGFHQHMIHDSDTAYSKNSIGGGCPATAADTGNMEGVFRHYQEQVSGEVIRRRSPSFKDHYSQATLFWNSMAGWEKTHIVNAFLFELGHVERRSIKEKVVERLVNVDGDLARQVAQGLGFPPPDATVPNHGRSSPALSMDDQPRSVATRQIAVLVGDQSDSGVVGPVLEALRGRGAICDVIAPHEGTAATFEVDKQLSAATSVLYDAVLAAGGQDLVPDGYAVQFVREAFKHGKAIGVLPGAEPLLEAANLPGRQGVVDGGAGDDFAQRFAEAVAAHRHWDRDVAAFPA</sequence>
<keyword evidence="18" id="KW-1185">Reference proteome</keyword>
<evidence type="ECO:0000256" key="15">
    <source>
        <dbReference type="SAM" id="MobiDB-lite"/>
    </source>
</evidence>
<evidence type="ECO:0000256" key="1">
    <source>
        <dbReference type="ARBA" id="ARBA00001971"/>
    </source>
</evidence>
<evidence type="ECO:0000256" key="11">
    <source>
        <dbReference type="PIRSR" id="PIRSR038927-1"/>
    </source>
</evidence>
<feature type="binding site" evidence="13">
    <location>
        <position position="356"/>
    </location>
    <ligand>
        <name>heme</name>
        <dbReference type="ChEBI" id="CHEBI:30413"/>
    </ligand>
</feature>
<proteinExistence type="inferred from homology"/>
<keyword evidence="6 10" id="KW-0479">Metal-binding</keyword>
<dbReference type="SUPFAM" id="SSF52317">
    <property type="entry name" value="Class I glutamine amidotransferase-like"/>
    <property type="match status" value="1"/>
</dbReference>
<dbReference type="FunFam" id="2.40.180.10:FF:000003">
    <property type="entry name" value="Catalase"/>
    <property type="match status" value="1"/>
</dbReference>
<feature type="binding site" evidence="13">
    <location>
        <position position="367"/>
    </location>
    <ligand>
        <name>heme</name>
        <dbReference type="ChEBI" id="CHEBI:30413"/>
    </ligand>
</feature>
<accession>A0A5C4JC79</accession>
<evidence type="ECO:0000256" key="4">
    <source>
        <dbReference type="ARBA" id="ARBA00022559"/>
    </source>
</evidence>
<dbReference type="InterPro" id="IPR043156">
    <property type="entry name" value="Catalase_clade2_helical"/>
</dbReference>
<evidence type="ECO:0000313" key="17">
    <source>
        <dbReference type="EMBL" id="TMR01202.1"/>
    </source>
</evidence>
<dbReference type="Pfam" id="PF18011">
    <property type="entry name" value="Catalase_C"/>
    <property type="match status" value="1"/>
</dbReference>
<dbReference type="GO" id="GO:0020037">
    <property type="term" value="F:heme binding"/>
    <property type="evidence" value="ECO:0007669"/>
    <property type="project" value="UniProtKB-UniRule"/>
</dbReference>
<dbReference type="Pfam" id="PF00199">
    <property type="entry name" value="Catalase"/>
    <property type="match status" value="1"/>
</dbReference>
<dbReference type="RefSeq" id="WP_138645708.1">
    <property type="nucleotide sequence ID" value="NZ_VCKW01000064.1"/>
</dbReference>
<comment type="function">
    <text evidence="10">Decomposes hydrogen peroxide into water and oxygen; serves to protect cells from the toxic effects of hydrogen peroxide.</text>
</comment>
<keyword evidence="5 10" id="KW-0349">Heme</keyword>
<evidence type="ECO:0000256" key="3">
    <source>
        <dbReference type="ARBA" id="ARBA00012314"/>
    </source>
</evidence>
<evidence type="ECO:0000256" key="14">
    <source>
        <dbReference type="RuleBase" id="RU000498"/>
    </source>
</evidence>
<comment type="catalytic activity">
    <reaction evidence="10 14">
        <text>2 H2O2 = O2 + 2 H2O</text>
        <dbReference type="Rhea" id="RHEA:20309"/>
        <dbReference type="ChEBI" id="CHEBI:15377"/>
        <dbReference type="ChEBI" id="CHEBI:15379"/>
        <dbReference type="ChEBI" id="CHEBI:16240"/>
        <dbReference type="EC" id="1.11.1.6"/>
    </reaction>
</comment>
<keyword evidence="7 10" id="KW-0560">Oxidoreductase</keyword>
<feature type="active site" evidence="11">
    <location>
        <position position="73"/>
    </location>
</feature>
<evidence type="ECO:0000256" key="2">
    <source>
        <dbReference type="ARBA" id="ARBA00010660"/>
    </source>
</evidence>
<gene>
    <name evidence="17" type="ORF">ETD83_14885</name>
</gene>
<dbReference type="InterPro" id="IPR018028">
    <property type="entry name" value="Catalase"/>
</dbReference>
<dbReference type="PRINTS" id="PR00067">
    <property type="entry name" value="CATALASE"/>
</dbReference>
<feature type="compositionally biased region" description="Basic and acidic residues" evidence="15">
    <location>
        <begin position="1"/>
        <end position="23"/>
    </location>
</feature>
<evidence type="ECO:0000256" key="10">
    <source>
        <dbReference type="PIRNR" id="PIRNR038927"/>
    </source>
</evidence>
<dbReference type="InterPro" id="IPR024712">
    <property type="entry name" value="Catalase_clade2"/>
</dbReference>
<feature type="domain" description="Catalase core" evidence="16">
    <location>
        <begin position="26"/>
        <end position="414"/>
    </location>
</feature>
<dbReference type="AlphaFoldDB" id="A0A5C4JC79"/>
<dbReference type="EMBL" id="VCKW01000064">
    <property type="protein sequence ID" value="TMR01202.1"/>
    <property type="molecule type" value="Genomic_DNA"/>
</dbReference>
<dbReference type="PANTHER" id="PTHR42821:SF1">
    <property type="entry name" value="CATALASE-B"/>
    <property type="match status" value="1"/>
</dbReference>
<dbReference type="Gene3D" id="2.40.180.10">
    <property type="entry name" value="Catalase core domain"/>
    <property type="match status" value="1"/>
</dbReference>
<dbReference type="GO" id="GO:0042744">
    <property type="term" value="P:hydrogen peroxide catabolic process"/>
    <property type="evidence" value="ECO:0007669"/>
    <property type="project" value="UniProtKB-UniRule"/>
</dbReference>
<evidence type="ECO:0000256" key="7">
    <source>
        <dbReference type="ARBA" id="ARBA00023002"/>
    </source>
</evidence>
<comment type="cofactor">
    <cofactor evidence="1 10 12">
        <name>heme</name>
        <dbReference type="ChEBI" id="CHEBI:30413"/>
    </cofactor>
</comment>
<dbReference type="EC" id="1.11.1.6" evidence="3 10"/>
<dbReference type="GO" id="GO:0046872">
    <property type="term" value="F:metal ion binding"/>
    <property type="evidence" value="ECO:0007669"/>
    <property type="project" value="UniProtKB-KW"/>
</dbReference>
<feature type="binding site" evidence="13">
    <location>
        <position position="110"/>
    </location>
    <ligand>
        <name>heme</name>
        <dbReference type="ChEBI" id="CHEBI:30413"/>
    </ligand>
</feature>
<dbReference type="PIRSF" id="PIRSF038927">
    <property type="entry name" value="Catalase_clade2"/>
    <property type="match status" value="1"/>
</dbReference>
<feature type="region of interest" description="Disordered" evidence="15">
    <location>
        <begin position="508"/>
        <end position="533"/>
    </location>
</feature>
<dbReference type="InterPro" id="IPR024708">
    <property type="entry name" value="Catalase_AS"/>
</dbReference>
<dbReference type="GO" id="GO:0005829">
    <property type="term" value="C:cytosol"/>
    <property type="evidence" value="ECO:0007669"/>
    <property type="project" value="TreeGrafter"/>
</dbReference>
<evidence type="ECO:0000256" key="9">
    <source>
        <dbReference type="ARBA" id="ARBA00023324"/>
    </source>
</evidence>
<dbReference type="InterPro" id="IPR029062">
    <property type="entry name" value="Class_I_gatase-like"/>
</dbReference>
<dbReference type="Gene3D" id="1.20.1370.20">
    <property type="match status" value="1"/>
</dbReference>
<evidence type="ECO:0000256" key="8">
    <source>
        <dbReference type="ARBA" id="ARBA00023004"/>
    </source>
</evidence>
<organism evidence="17 18">
    <name type="scientific">Actinomadura soli</name>
    <dbReference type="NCBI Taxonomy" id="2508997"/>
    <lineage>
        <taxon>Bacteria</taxon>
        <taxon>Bacillati</taxon>
        <taxon>Actinomycetota</taxon>
        <taxon>Actinomycetes</taxon>
        <taxon>Streptosporangiales</taxon>
        <taxon>Thermomonosporaceae</taxon>
        <taxon>Actinomadura</taxon>
    </lineage>
</organism>
<dbReference type="FunFam" id="1.20.1370.20:FF:000001">
    <property type="entry name" value="Catalase HPII"/>
    <property type="match status" value="1"/>
</dbReference>
<dbReference type="InterPro" id="IPR041399">
    <property type="entry name" value="Catalase_large_C"/>
</dbReference>
<feature type="active site" evidence="11">
    <location>
        <position position="146"/>
    </location>
</feature>
<dbReference type="PROSITE" id="PS51402">
    <property type="entry name" value="CATALASE_3"/>
    <property type="match status" value="1"/>
</dbReference>
<dbReference type="PROSITE" id="PS00438">
    <property type="entry name" value="CATALASE_2"/>
    <property type="match status" value="1"/>
</dbReference>
<evidence type="ECO:0000256" key="12">
    <source>
        <dbReference type="PIRSR" id="PIRSR038927-2"/>
    </source>
</evidence>
<comment type="caution">
    <text evidence="17">The sequence shown here is derived from an EMBL/GenBank/DDBJ whole genome shotgun (WGS) entry which is preliminary data.</text>
</comment>
<evidence type="ECO:0000256" key="13">
    <source>
        <dbReference type="PIRSR" id="PIRSR038927-3"/>
    </source>
</evidence>
<dbReference type="InterPro" id="IPR020835">
    <property type="entry name" value="Catalase_sf"/>
</dbReference>
<evidence type="ECO:0000256" key="5">
    <source>
        <dbReference type="ARBA" id="ARBA00022617"/>
    </source>
</evidence>
<evidence type="ECO:0000256" key="6">
    <source>
        <dbReference type="ARBA" id="ARBA00022723"/>
    </source>
</evidence>
<feature type="binding site" evidence="13">
    <location>
        <position position="70"/>
    </location>
    <ligand>
        <name>heme</name>
        <dbReference type="ChEBI" id="CHEBI:30413"/>
    </ligand>
</feature>
<dbReference type="GO" id="GO:0006979">
    <property type="term" value="P:response to oxidative stress"/>
    <property type="evidence" value="ECO:0007669"/>
    <property type="project" value="InterPro"/>
</dbReference>
<comment type="similarity">
    <text evidence="2">Belongs to the catalase family. HPII subfamily.</text>
</comment>
<dbReference type="Proteomes" id="UP000309174">
    <property type="component" value="Unassembled WGS sequence"/>
</dbReference>
<dbReference type="SMART" id="SM01060">
    <property type="entry name" value="Catalase"/>
    <property type="match status" value="1"/>
</dbReference>
<keyword evidence="9 10" id="KW-0376">Hydrogen peroxide</keyword>
<dbReference type="PANTHER" id="PTHR42821">
    <property type="entry name" value="CATALASE"/>
    <property type="match status" value="1"/>
</dbReference>
<keyword evidence="8 10" id="KW-0408">Iron</keyword>
<dbReference type="Gene3D" id="3.40.50.880">
    <property type="match status" value="1"/>
</dbReference>
<evidence type="ECO:0000259" key="16">
    <source>
        <dbReference type="SMART" id="SM01060"/>
    </source>
</evidence>